<gene>
    <name evidence="2" type="ORF">FHS36_005116</name>
</gene>
<dbReference type="OrthoDB" id="583296at2"/>
<protein>
    <recommendedName>
        <fullName evidence="4">Flagellar hook-length control protein</fullName>
    </recommendedName>
</protein>
<dbReference type="Proteomes" id="UP000528608">
    <property type="component" value="Unassembled WGS sequence"/>
</dbReference>
<evidence type="ECO:0000313" key="3">
    <source>
        <dbReference type="Proteomes" id="UP000528608"/>
    </source>
</evidence>
<feature type="signal peptide" evidence="1">
    <location>
        <begin position="1"/>
        <end position="27"/>
    </location>
</feature>
<proteinExistence type="predicted"/>
<evidence type="ECO:0000313" key="2">
    <source>
        <dbReference type="EMBL" id="MBB5121647.1"/>
    </source>
</evidence>
<organism evidence="2 3">
    <name type="scientific">Streptomyces eurocidicus</name>
    <name type="common">Streptoverticillium eurocidicus</name>
    <dbReference type="NCBI Taxonomy" id="66423"/>
    <lineage>
        <taxon>Bacteria</taxon>
        <taxon>Bacillati</taxon>
        <taxon>Actinomycetota</taxon>
        <taxon>Actinomycetes</taxon>
        <taxon>Kitasatosporales</taxon>
        <taxon>Streptomycetaceae</taxon>
        <taxon>Streptomyces</taxon>
    </lineage>
</organism>
<comment type="caution">
    <text evidence="2">The sequence shown here is derived from an EMBL/GenBank/DDBJ whole genome shotgun (WGS) entry which is preliminary data.</text>
</comment>
<dbReference type="RefSeq" id="WP_102917587.1">
    <property type="nucleotide sequence ID" value="NZ_JACHJF010000020.1"/>
</dbReference>
<dbReference type="AlphaFoldDB" id="A0A7W8BEX6"/>
<reference evidence="2 3" key="1">
    <citation type="submission" date="2020-08" db="EMBL/GenBank/DDBJ databases">
        <title>Genomic Encyclopedia of Type Strains, Phase III (KMG-III): the genomes of soil and plant-associated and newly described type strains.</title>
        <authorList>
            <person name="Whitman W."/>
        </authorList>
    </citation>
    <scope>NUCLEOTIDE SEQUENCE [LARGE SCALE GENOMIC DNA]</scope>
    <source>
        <strain evidence="2 3">CECT 3259</strain>
    </source>
</reference>
<sequence length="179" mass="18194">MRSSKTVLALGAAALAVAGGMTTPAAAAAAPSVNANGKAMTWTLLADGPSGTVQVGGGPLSNAYQGDTATTTALPLLCLRIDGRPAPAGITPGFYAGWARGTVAATGPIRGTRLTGRAVADAVCANNFGAGWRMAEFHDGKYGPDLQNSGGWSFWAYGDVPLGTRFWTAIDDQPANPWN</sequence>
<keyword evidence="1" id="KW-0732">Signal</keyword>
<feature type="chain" id="PRO_5039170893" description="Flagellar hook-length control protein" evidence="1">
    <location>
        <begin position="28"/>
        <end position="179"/>
    </location>
</feature>
<evidence type="ECO:0000256" key="1">
    <source>
        <dbReference type="SAM" id="SignalP"/>
    </source>
</evidence>
<evidence type="ECO:0008006" key="4">
    <source>
        <dbReference type="Google" id="ProtNLM"/>
    </source>
</evidence>
<accession>A0A7W8BEX6</accession>
<name>A0A7W8BEX6_STREU</name>
<dbReference type="EMBL" id="JACHJF010000020">
    <property type="protein sequence ID" value="MBB5121647.1"/>
    <property type="molecule type" value="Genomic_DNA"/>
</dbReference>